<keyword evidence="6" id="KW-1185">Reference proteome</keyword>
<gene>
    <name evidence="5" type="ORF">LOD99_16276</name>
</gene>
<dbReference type="GO" id="GO:1904263">
    <property type="term" value="P:positive regulation of TORC1 signaling"/>
    <property type="evidence" value="ECO:0007669"/>
    <property type="project" value="TreeGrafter"/>
</dbReference>
<dbReference type="InterPro" id="IPR049566">
    <property type="entry name" value="WDR59_RTC1-like_RING_Znf"/>
</dbReference>
<dbReference type="InterPro" id="IPR036322">
    <property type="entry name" value="WD40_repeat_dom_sf"/>
</dbReference>
<evidence type="ECO:0000256" key="2">
    <source>
        <dbReference type="ARBA" id="ARBA00022737"/>
    </source>
</evidence>
<evidence type="ECO:0000313" key="6">
    <source>
        <dbReference type="Proteomes" id="UP001165289"/>
    </source>
</evidence>
<dbReference type="PANTHER" id="PTHR46170:SF1">
    <property type="entry name" value="GATOR COMPLEX PROTEIN WDR59"/>
    <property type="match status" value="1"/>
</dbReference>
<feature type="domain" description="WDR59/RTC1-like RING zinc finger" evidence="4">
    <location>
        <begin position="729"/>
        <end position="776"/>
    </location>
</feature>
<keyword evidence="1 3" id="KW-0853">WD repeat</keyword>
<evidence type="ECO:0000256" key="1">
    <source>
        <dbReference type="ARBA" id="ARBA00022574"/>
    </source>
</evidence>
<proteinExistence type="predicted"/>
<evidence type="ECO:0000259" key="4">
    <source>
        <dbReference type="Pfam" id="PF17120"/>
    </source>
</evidence>
<organism evidence="5 6">
    <name type="scientific">Oopsacas minuta</name>
    <dbReference type="NCBI Taxonomy" id="111878"/>
    <lineage>
        <taxon>Eukaryota</taxon>
        <taxon>Metazoa</taxon>
        <taxon>Porifera</taxon>
        <taxon>Hexactinellida</taxon>
        <taxon>Hexasterophora</taxon>
        <taxon>Lyssacinosida</taxon>
        <taxon>Leucopsacidae</taxon>
        <taxon>Oopsacas</taxon>
    </lineage>
</organism>
<dbReference type="InterPro" id="IPR015943">
    <property type="entry name" value="WD40/YVTN_repeat-like_dom_sf"/>
</dbReference>
<dbReference type="SUPFAM" id="SSF50978">
    <property type="entry name" value="WD40 repeat-like"/>
    <property type="match status" value="1"/>
</dbReference>
<dbReference type="InterPro" id="IPR049567">
    <property type="entry name" value="WDR59-like"/>
</dbReference>
<dbReference type="InterPro" id="IPR001680">
    <property type="entry name" value="WD40_rpt"/>
</dbReference>
<dbReference type="SMART" id="SM00320">
    <property type="entry name" value="WD40"/>
    <property type="match status" value="4"/>
</dbReference>
<dbReference type="GO" id="GO:0035591">
    <property type="term" value="F:signaling adaptor activity"/>
    <property type="evidence" value="ECO:0007669"/>
    <property type="project" value="TreeGrafter"/>
</dbReference>
<dbReference type="Pfam" id="PF17120">
    <property type="entry name" value="zf-RING_16"/>
    <property type="match status" value="1"/>
</dbReference>
<dbReference type="GO" id="GO:0035859">
    <property type="term" value="C:Seh1-associated complex"/>
    <property type="evidence" value="ECO:0007669"/>
    <property type="project" value="TreeGrafter"/>
</dbReference>
<dbReference type="InterPro" id="IPR019775">
    <property type="entry name" value="WD40_repeat_CS"/>
</dbReference>
<feature type="repeat" description="WD" evidence="3">
    <location>
        <begin position="198"/>
        <end position="226"/>
    </location>
</feature>
<dbReference type="PROSITE" id="PS50082">
    <property type="entry name" value="WD_REPEATS_2"/>
    <property type="match status" value="2"/>
</dbReference>
<dbReference type="EMBL" id="JAKMXF010000133">
    <property type="protein sequence ID" value="KAI6656975.1"/>
    <property type="molecule type" value="Genomic_DNA"/>
</dbReference>
<dbReference type="Pfam" id="PF00400">
    <property type="entry name" value="WD40"/>
    <property type="match status" value="2"/>
</dbReference>
<feature type="repeat" description="WD" evidence="3">
    <location>
        <begin position="107"/>
        <end position="148"/>
    </location>
</feature>
<accession>A0AAV7K7Q5</accession>
<evidence type="ECO:0000313" key="5">
    <source>
        <dbReference type="EMBL" id="KAI6656975.1"/>
    </source>
</evidence>
<name>A0AAV7K7Q5_9METZ</name>
<evidence type="ECO:0000256" key="3">
    <source>
        <dbReference type="PROSITE-ProRule" id="PRU00221"/>
    </source>
</evidence>
<dbReference type="PANTHER" id="PTHR46170">
    <property type="entry name" value="GATOR COMPLEX PROTEIN WDR59"/>
    <property type="match status" value="1"/>
</dbReference>
<dbReference type="PROSITE" id="PS50294">
    <property type="entry name" value="WD_REPEATS_REGION"/>
    <property type="match status" value="1"/>
</dbReference>
<dbReference type="Proteomes" id="UP001165289">
    <property type="component" value="Unassembled WGS sequence"/>
</dbReference>
<dbReference type="Gene3D" id="2.130.10.10">
    <property type="entry name" value="YVTN repeat-like/Quinoprotein amine dehydrogenase"/>
    <property type="match status" value="1"/>
</dbReference>
<dbReference type="AlphaFoldDB" id="A0AAV7K7Q5"/>
<reference evidence="5 6" key="1">
    <citation type="journal article" date="2023" name="BMC Biol.">
        <title>The compact genome of the sponge Oopsacas minuta (Hexactinellida) is lacking key metazoan core genes.</title>
        <authorList>
            <person name="Santini S."/>
            <person name="Schenkelaars Q."/>
            <person name="Jourda C."/>
            <person name="Duchesne M."/>
            <person name="Belahbib H."/>
            <person name="Rocher C."/>
            <person name="Selva M."/>
            <person name="Riesgo A."/>
            <person name="Vervoort M."/>
            <person name="Leys S.P."/>
            <person name="Kodjabachian L."/>
            <person name="Le Bivic A."/>
            <person name="Borchiellini C."/>
            <person name="Claverie J.M."/>
            <person name="Renard E."/>
        </authorList>
    </citation>
    <scope>NUCLEOTIDE SEQUENCE [LARGE SCALE GENOMIC DNA]</scope>
    <source>
        <strain evidence="5">SPO-2</strain>
    </source>
</reference>
<dbReference type="GO" id="GO:0034198">
    <property type="term" value="P:cellular response to amino acid starvation"/>
    <property type="evidence" value="ECO:0007669"/>
    <property type="project" value="TreeGrafter"/>
</dbReference>
<protein>
    <submittedName>
        <fullName evidence="5">WD repeat-containing protein 59</fullName>
    </submittedName>
</protein>
<sequence length="785" mass="89602">MLFVWKFTQEKELLSLSVNSAGNYASVGLLSNSNKYMIHSFGLQSSEPTQRQQIDLKLPSTQDKKANDCPIQWGIHADTEELLAVGANQKLELWNFARSVPQPFSLTQGHLLAIRDINWSSDPNLLGSCSYDSSVLIWDTRNNTQPSVRIKTLAGASSIKFCREKEEIIALAHEDIVTIWDIRFGNKYLAFLDVPAKVLNFDWHPKVPQVLSTASKDGYIRMWDYEQYALEPYPLAEQPHRQNGVSRIKFTPCGRGLVTCSTIITHKSPSITLWSLRESSSGNWQIDNAGFVGSKNEQVVGMEWTHEQDGYKLCTISKSKEMTLYQVDPRSFSSMENPEGKALGKKRQTLTGAASDQFKSTEHYEPTSLQEEVELIKKYISQNDRIDFQQIGQRRYSVKMRSSDNKNIVQCVISLPPLYPRACEPNFEIYTSLGLIEVSIKSELIQTLTSTAAHYVSHNRFCLRYCIDTLCSSFHKLSMENSVYQDLNELYTQPKISPPLMRARFGANDKLCFCLVHPLVKTTRAQTDLIPRLNPRELAHSLSQPSSTSATRYTQDISPTVKVFDLSYLSRLNYGLARDTLFFNCDPSEACYKNRLLAATHNRHDLVQVWHLLLQLVNLKEDNYSLYMQFMAEELVSRILEYYLKIRDVQAAATISSFMTAYNIKMQKKAKLIIRNTNINQRVEFYKIIYSQVLSRWNLHHLECKALKCMQQDKPTEYKFTRWGGGKFKCDICNCLVNGLFSKCAQCYHGGHLHHVRNWFSTNGECPTGCGCICIQIGSSKITSS</sequence>
<dbReference type="PROSITE" id="PS00678">
    <property type="entry name" value="WD_REPEATS_1"/>
    <property type="match status" value="1"/>
</dbReference>
<comment type="caution">
    <text evidence="5">The sequence shown here is derived from an EMBL/GenBank/DDBJ whole genome shotgun (WGS) entry which is preliminary data.</text>
</comment>
<keyword evidence="2" id="KW-0677">Repeat</keyword>
<dbReference type="GO" id="GO:0005774">
    <property type="term" value="C:vacuolar membrane"/>
    <property type="evidence" value="ECO:0007669"/>
    <property type="project" value="TreeGrafter"/>
</dbReference>